<dbReference type="Proteomes" id="UP001169006">
    <property type="component" value="Unassembled WGS sequence"/>
</dbReference>
<feature type="chain" id="PRO_5047099567" evidence="1">
    <location>
        <begin position="22"/>
        <end position="100"/>
    </location>
</feature>
<organism evidence="2 3">
    <name type="scientific">Rhizobium oryzicola</name>
    <dbReference type="NCBI Taxonomy" id="1232668"/>
    <lineage>
        <taxon>Bacteria</taxon>
        <taxon>Pseudomonadati</taxon>
        <taxon>Pseudomonadota</taxon>
        <taxon>Alphaproteobacteria</taxon>
        <taxon>Hyphomicrobiales</taxon>
        <taxon>Rhizobiaceae</taxon>
        <taxon>Rhizobium/Agrobacterium group</taxon>
        <taxon>Rhizobium</taxon>
    </lineage>
</organism>
<reference evidence="2" key="2">
    <citation type="submission" date="2023-07" db="EMBL/GenBank/DDBJ databases">
        <authorList>
            <person name="Sun H."/>
        </authorList>
    </citation>
    <scope>NUCLEOTIDE SEQUENCE</scope>
    <source>
        <strain evidence="2">05753</strain>
    </source>
</reference>
<reference evidence="2" key="1">
    <citation type="journal article" date="2015" name="Int. J. Syst. Evol. Microbiol.">
        <title>Rhizobium oryzicola sp. nov., potential plant-growth-promoting endophytic bacteria isolated from rice roots.</title>
        <authorList>
            <person name="Zhang X.X."/>
            <person name="Gao J.S."/>
            <person name="Cao Y.H."/>
            <person name="Sheirdil R.A."/>
            <person name="Wang X.C."/>
            <person name="Zhang L."/>
        </authorList>
    </citation>
    <scope>NUCLEOTIDE SEQUENCE</scope>
    <source>
        <strain evidence="2">05753</strain>
    </source>
</reference>
<accession>A0ABT8SSA1</accession>
<gene>
    <name evidence="2" type="ORF">Q2T52_02260</name>
</gene>
<comment type="caution">
    <text evidence="2">The sequence shown here is derived from an EMBL/GenBank/DDBJ whole genome shotgun (WGS) entry which is preliminary data.</text>
</comment>
<feature type="signal peptide" evidence="1">
    <location>
        <begin position="1"/>
        <end position="21"/>
    </location>
</feature>
<sequence>MRKIALIAGLVVGAAAGVAEADILKRGALICTTEDAITRIGNAVVEMNERLVKDMLETECVITKDRAVYELVKRGYITAQILVWAKGERREGYVLVQDLQ</sequence>
<dbReference type="EMBL" id="JAUKWQ010000001">
    <property type="protein sequence ID" value="MDO1580908.1"/>
    <property type="molecule type" value="Genomic_DNA"/>
</dbReference>
<evidence type="ECO:0000313" key="3">
    <source>
        <dbReference type="Proteomes" id="UP001169006"/>
    </source>
</evidence>
<dbReference type="RefSeq" id="WP_302075049.1">
    <property type="nucleotide sequence ID" value="NZ_JAUKWQ010000001.1"/>
</dbReference>
<name>A0ABT8SSA1_9HYPH</name>
<protein>
    <submittedName>
        <fullName evidence="2">Uncharacterized protein</fullName>
    </submittedName>
</protein>
<keyword evidence="3" id="KW-1185">Reference proteome</keyword>
<evidence type="ECO:0000256" key="1">
    <source>
        <dbReference type="SAM" id="SignalP"/>
    </source>
</evidence>
<proteinExistence type="predicted"/>
<evidence type="ECO:0000313" key="2">
    <source>
        <dbReference type="EMBL" id="MDO1580908.1"/>
    </source>
</evidence>
<keyword evidence="1" id="KW-0732">Signal</keyword>